<dbReference type="SUPFAM" id="SSF46689">
    <property type="entry name" value="Homeodomain-like"/>
    <property type="match status" value="1"/>
</dbReference>
<keyword evidence="4" id="KW-0472">Membrane</keyword>
<organism evidence="6 7">
    <name type="scientific">Qipengyuania soli</name>
    <dbReference type="NCBI Taxonomy" id="2782568"/>
    <lineage>
        <taxon>Bacteria</taxon>
        <taxon>Pseudomonadati</taxon>
        <taxon>Pseudomonadota</taxon>
        <taxon>Alphaproteobacteria</taxon>
        <taxon>Sphingomonadales</taxon>
        <taxon>Erythrobacteraceae</taxon>
        <taxon>Qipengyuania</taxon>
    </lineage>
</organism>
<reference evidence="6 7" key="1">
    <citation type="submission" date="2020-11" db="EMBL/GenBank/DDBJ databases">
        <title>The genome sequence of Erythrobacter sp. 6D36.</title>
        <authorList>
            <person name="Liu Y."/>
        </authorList>
    </citation>
    <scope>NUCLEOTIDE SEQUENCE [LARGE SCALE GENOMIC DNA]</scope>
    <source>
        <strain evidence="6 7">6D36</strain>
    </source>
</reference>
<accession>A0A7S8ISE8</accession>
<keyword evidence="4" id="KW-1133">Transmembrane helix</keyword>
<dbReference type="InterPro" id="IPR018062">
    <property type="entry name" value="HTH_AraC-typ_CS"/>
</dbReference>
<evidence type="ECO:0000313" key="7">
    <source>
        <dbReference type="Proteomes" id="UP000594459"/>
    </source>
</evidence>
<protein>
    <submittedName>
        <fullName evidence="6">Helix-turn-helix transcriptional regulator</fullName>
    </submittedName>
</protein>
<feature type="transmembrane region" description="Helical" evidence="4">
    <location>
        <begin position="65"/>
        <end position="85"/>
    </location>
</feature>
<dbReference type="Gene3D" id="1.10.10.60">
    <property type="entry name" value="Homeodomain-like"/>
    <property type="match status" value="1"/>
</dbReference>
<dbReference type="PANTHER" id="PTHR43280:SF29">
    <property type="entry name" value="ARAC-FAMILY TRANSCRIPTIONAL REGULATOR"/>
    <property type="match status" value="1"/>
</dbReference>
<dbReference type="AlphaFoldDB" id="A0A7S8ISE8"/>
<dbReference type="InterPro" id="IPR018060">
    <property type="entry name" value="HTH_AraC"/>
</dbReference>
<dbReference type="PROSITE" id="PS01124">
    <property type="entry name" value="HTH_ARAC_FAMILY_2"/>
    <property type="match status" value="1"/>
</dbReference>
<name>A0A7S8ISE8_9SPHN</name>
<proteinExistence type="predicted"/>
<keyword evidence="2" id="KW-0238">DNA-binding</keyword>
<dbReference type="KEGG" id="qso:IRL76_09895"/>
<dbReference type="InterPro" id="IPR009057">
    <property type="entry name" value="Homeodomain-like_sf"/>
</dbReference>
<dbReference type="SMART" id="SM00342">
    <property type="entry name" value="HTH_ARAC"/>
    <property type="match status" value="1"/>
</dbReference>
<feature type="transmembrane region" description="Helical" evidence="4">
    <location>
        <begin position="192"/>
        <end position="211"/>
    </location>
</feature>
<evidence type="ECO:0000256" key="1">
    <source>
        <dbReference type="ARBA" id="ARBA00023015"/>
    </source>
</evidence>
<feature type="transmembrane region" description="Helical" evidence="4">
    <location>
        <begin position="162"/>
        <end position="180"/>
    </location>
</feature>
<dbReference type="EMBL" id="CP064654">
    <property type="protein sequence ID" value="QPC98178.1"/>
    <property type="molecule type" value="Genomic_DNA"/>
</dbReference>
<dbReference type="RefSeq" id="WP_200981185.1">
    <property type="nucleotide sequence ID" value="NZ_CP064654.1"/>
</dbReference>
<keyword evidence="7" id="KW-1185">Reference proteome</keyword>
<evidence type="ECO:0000313" key="6">
    <source>
        <dbReference type="EMBL" id="QPC98178.1"/>
    </source>
</evidence>
<evidence type="ECO:0000256" key="3">
    <source>
        <dbReference type="ARBA" id="ARBA00023163"/>
    </source>
</evidence>
<keyword evidence="4" id="KW-0812">Transmembrane</keyword>
<dbReference type="PROSITE" id="PS00041">
    <property type="entry name" value="HTH_ARAC_FAMILY_1"/>
    <property type="match status" value="1"/>
</dbReference>
<dbReference type="InterPro" id="IPR020449">
    <property type="entry name" value="Tscrpt_reg_AraC-type_HTH"/>
</dbReference>
<feature type="transmembrane region" description="Helical" evidence="4">
    <location>
        <begin position="97"/>
        <end position="115"/>
    </location>
</feature>
<dbReference type="Proteomes" id="UP000594459">
    <property type="component" value="Chromosome"/>
</dbReference>
<keyword evidence="3" id="KW-0804">Transcription</keyword>
<evidence type="ECO:0000259" key="5">
    <source>
        <dbReference type="PROSITE" id="PS01124"/>
    </source>
</evidence>
<dbReference type="PANTHER" id="PTHR43280">
    <property type="entry name" value="ARAC-FAMILY TRANSCRIPTIONAL REGULATOR"/>
    <property type="match status" value="1"/>
</dbReference>
<feature type="transmembrane region" description="Helical" evidence="4">
    <location>
        <begin position="121"/>
        <end position="142"/>
    </location>
</feature>
<dbReference type="GO" id="GO:0043565">
    <property type="term" value="F:sequence-specific DNA binding"/>
    <property type="evidence" value="ECO:0007669"/>
    <property type="project" value="InterPro"/>
</dbReference>
<sequence>MTLFASFDLMFRGAAIALFILWTWLLVRDQRKVLAARIAVVMNVTIVAHILATVPMAVVPQPLRMMLDIASVTATGWFWLFTRAWFDDEKRIGPTSWAALAIPVVCVSILYAAGFDWTPPVMAAAIVLRLSMIGFGLAGLWVAWKGRSDDLVEARRRIRWRLVATVGAFMLVVNVIEVLVQQEVLVQSARSVIEMLIALITLLFCAAMFGFDRDDLFGPPARTAPHAAELDPAERDLVAKLREHMEREKAHRLDGLTIASLAAQLGEPEYRLRRAINGTLGHRNFAQFLNGYRLAEVREALADPAQREVPIITIALDAGFGSLGPFNRAFREAEGVTPSEWRKTALADSGIG</sequence>
<evidence type="ECO:0000256" key="4">
    <source>
        <dbReference type="SAM" id="Phobius"/>
    </source>
</evidence>
<keyword evidence="1" id="KW-0805">Transcription regulation</keyword>
<feature type="domain" description="HTH araC/xylS-type" evidence="5">
    <location>
        <begin position="235"/>
        <end position="344"/>
    </location>
</feature>
<evidence type="ECO:0000256" key="2">
    <source>
        <dbReference type="ARBA" id="ARBA00023125"/>
    </source>
</evidence>
<dbReference type="GO" id="GO:0003700">
    <property type="term" value="F:DNA-binding transcription factor activity"/>
    <property type="evidence" value="ECO:0007669"/>
    <property type="project" value="InterPro"/>
</dbReference>
<dbReference type="Pfam" id="PF12833">
    <property type="entry name" value="HTH_18"/>
    <property type="match status" value="1"/>
</dbReference>
<feature type="transmembrane region" description="Helical" evidence="4">
    <location>
        <begin position="6"/>
        <end position="27"/>
    </location>
</feature>
<feature type="transmembrane region" description="Helical" evidence="4">
    <location>
        <begin position="34"/>
        <end position="59"/>
    </location>
</feature>
<dbReference type="PRINTS" id="PR00032">
    <property type="entry name" value="HTHARAC"/>
</dbReference>
<gene>
    <name evidence="6" type="ORF">IRL76_09895</name>
</gene>